<organism evidence="2 3">
    <name type="scientific">Corynascus novoguineensis</name>
    <dbReference type="NCBI Taxonomy" id="1126955"/>
    <lineage>
        <taxon>Eukaryota</taxon>
        <taxon>Fungi</taxon>
        <taxon>Dikarya</taxon>
        <taxon>Ascomycota</taxon>
        <taxon>Pezizomycotina</taxon>
        <taxon>Sordariomycetes</taxon>
        <taxon>Sordariomycetidae</taxon>
        <taxon>Sordariales</taxon>
        <taxon>Chaetomiaceae</taxon>
        <taxon>Corynascus</taxon>
    </lineage>
</organism>
<comment type="caution">
    <text evidence="2">The sequence shown here is derived from an EMBL/GenBank/DDBJ whole genome shotgun (WGS) entry which is preliminary data.</text>
</comment>
<dbReference type="Proteomes" id="UP001303647">
    <property type="component" value="Unassembled WGS sequence"/>
</dbReference>
<gene>
    <name evidence="2" type="ORF">C7999DRAFT_34940</name>
</gene>
<keyword evidence="1" id="KW-0732">Signal</keyword>
<evidence type="ECO:0000313" key="3">
    <source>
        <dbReference type="Proteomes" id="UP001303647"/>
    </source>
</evidence>
<reference evidence="2" key="2">
    <citation type="submission" date="2023-05" db="EMBL/GenBank/DDBJ databases">
        <authorList>
            <consortium name="Lawrence Berkeley National Laboratory"/>
            <person name="Steindorff A."/>
            <person name="Hensen N."/>
            <person name="Bonometti L."/>
            <person name="Westerberg I."/>
            <person name="Brannstrom I.O."/>
            <person name="Guillou S."/>
            <person name="Cros-Aarteil S."/>
            <person name="Calhoun S."/>
            <person name="Haridas S."/>
            <person name="Kuo A."/>
            <person name="Mondo S."/>
            <person name="Pangilinan J."/>
            <person name="Riley R."/>
            <person name="Labutti K."/>
            <person name="Andreopoulos B."/>
            <person name="Lipzen A."/>
            <person name="Chen C."/>
            <person name="Yanf M."/>
            <person name="Daum C."/>
            <person name="Ng V."/>
            <person name="Clum A."/>
            <person name="Ohm R."/>
            <person name="Martin F."/>
            <person name="Silar P."/>
            <person name="Natvig D."/>
            <person name="Lalanne C."/>
            <person name="Gautier V."/>
            <person name="Ament-Velasquez S.L."/>
            <person name="Kruys A."/>
            <person name="Hutchinson M.I."/>
            <person name="Powell A.J."/>
            <person name="Barry K."/>
            <person name="Miller A.N."/>
            <person name="Grigoriev I.V."/>
            <person name="Debuchy R."/>
            <person name="Gladieux P."/>
            <person name="Thoren M.H."/>
            <person name="Johannesson H."/>
        </authorList>
    </citation>
    <scope>NUCLEOTIDE SEQUENCE</scope>
    <source>
        <strain evidence="2">CBS 359.72</strain>
    </source>
</reference>
<sequence>MAGARSWWFALLLRTRALALAKVVRRPHTRPSPKYSIRSTIPSRTRRPYMYPSSLSPGRPMSTNTHEAAAFDHLAKRAQTGGGAGLLVPNYFGSWTFTLPITYAGQKRQRAVRLVFMENIEGPSIQTVRLAPSALSSYTEQDRLDIFAAVLDGVARQRHAGADQRDLAARNVVLRTGSLSPAARNPKQPLPQPVVVDYSSAVVFELSRLGKHPSQLAALPQSPMELFWQTNFPDFLGWTPATWNGNAKARQQWLNYRSTKQVFPF</sequence>
<reference evidence="2" key="1">
    <citation type="journal article" date="2023" name="Mol. Phylogenet. Evol.">
        <title>Genome-scale phylogeny and comparative genomics of the fungal order Sordariales.</title>
        <authorList>
            <person name="Hensen N."/>
            <person name="Bonometti L."/>
            <person name="Westerberg I."/>
            <person name="Brannstrom I.O."/>
            <person name="Guillou S."/>
            <person name="Cros-Aarteil S."/>
            <person name="Calhoun S."/>
            <person name="Haridas S."/>
            <person name="Kuo A."/>
            <person name="Mondo S."/>
            <person name="Pangilinan J."/>
            <person name="Riley R."/>
            <person name="LaButti K."/>
            <person name="Andreopoulos B."/>
            <person name="Lipzen A."/>
            <person name="Chen C."/>
            <person name="Yan M."/>
            <person name="Daum C."/>
            <person name="Ng V."/>
            <person name="Clum A."/>
            <person name="Steindorff A."/>
            <person name="Ohm R.A."/>
            <person name="Martin F."/>
            <person name="Silar P."/>
            <person name="Natvig D.O."/>
            <person name="Lalanne C."/>
            <person name="Gautier V."/>
            <person name="Ament-Velasquez S.L."/>
            <person name="Kruys A."/>
            <person name="Hutchinson M.I."/>
            <person name="Powell A.J."/>
            <person name="Barry K."/>
            <person name="Miller A.N."/>
            <person name="Grigoriev I.V."/>
            <person name="Debuchy R."/>
            <person name="Gladieux P."/>
            <person name="Hiltunen Thoren M."/>
            <person name="Johannesson H."/>
        </authorList>
    </citation>
    <scope>NUCLEOTIDE SEQUENCE</scope>
    <source>
        <strain evidence="2">CBS 359.72</strain>
    </source>
</reference>
<evidence type="ECO:0000313" key="2">
    <source>
        <dbReference type="EMBL" id="KAK4244707.1"/>
    </source>
</evidence>
<keyword evidence="3" id="KW-1185">Reference proteome</keyword>
<proteinExistence type="predicted"/>
<name>A0AAN7CNW3_9PEZI</name>
<feature type="chain" id="PRO_5042964149" evidence="1">
    <location>
        <begin position="22"/>
        <end position="265"/>
    </location>
</feature>
<protein>
    <submittedName>
        <fullName evidence="2">Uncharacterized protein</fullName>
    </submittedName>
</protein>
<dbReference type="EMBL" id="MU857727">
    <property type="protein sequence ID" value="KAK4244707.1"/>
    <property type="molecule type" value="Genomic_DNA"/>
</dbReference>
<accession>A0AAN7CNW3</accession>
<dbReference type="AlphaFoldDB" id="A0AAN7CNW3"/>
<evidence type="ECO:0000256" key="1">
    <source>
        <dbReference type="SAM" id="SignalP"/>
    </source>
</evidence>
<feature type="signal peptide" evidence="1">
    <location>
        <begin position="1"/>
        <end position="21"/>
    </location>
</feature>